<dbReference type="GO" id="GO:0009279">
    <property type="term" value="C:cell outer membrane"/>
    <property type="evidence" value="ECO:0007669"/>
    <property type="project" value="UniProtKB-SubCell"/>
</dbReference>
<organism evidence="9 10">
    <name type="scientific">Marseilla massiliensis</name>
    <dbReference type="NCBI Taxonomy" id="1841864"/>
    <lineage>
        <taxon>Bacteria</taxon>
        <taxon>Pseudomonadati</taxon>
        <taxon>Bacteroidota</taxon>
        <taxon>Bacteroidia</taxon>
        <taxon>Bacteroidales</taxon>
        <taxon>Prevotellaceae</taxon>
        <taxon>Marseilla</taxon>
    </lineage>
</organism>
<feature type="signal peptide" evidence="6">
    <location>
        <begin position="1"/>
        <end position="21"/>
    </location>
</feature>
<evidence type="ECO:0000256" key="4">
    <source>
        <dbReference type="ARBA" id="ARBA00023136"/>
    </source>
</evidence>
<dbReference type="Gene3D" id="1.25.40.390">
    <property type="match status" value="1"/>
</dbReference>
<protein>
    <submittedName>
        <fullName evidence="9">RagB/SusD family nutrient uptake outer membrane protein</fullName>
    </submittedName>
</protein>
<dbReference type="InterPro" id="IPR011990">
    <property type="entry name" value="TPR-like_helical_dom_sf"/>
</dbReference>
<comment type="subcellular location">
    <subcellularLocation>
        <location evidence="1">Cell outer membrane</location>
    </subcellularLocation>
</comment>
<feature type="domain" description="RagB/SusD" evidence="7">
    <location>
        <begin position="401"/>
        <end position="668"/>
    </location>
</feature>
<dbReference type="EMBL" id="JACJJG010000012">
    <property type="protein sequence ID" value="MBM6673086.1"/>
    <property type="molecule type" value="Genomic_DNA"/>
</dbReference>
<keyword evidence="5" id="KW-0998">Cell outer membrane</keyword>
<reference evidence="9" key="1">
    <citation type="submission" date="2020-08" db="EMBL/GenBank/DDBJ databases">
        <authorList>
            <person name="Cejkova D."/>
            <person name="Kubasova T."/>
            <person name="Jahodarova E."/>
            <person name="Rychlik I."/>
        </authorList>
    </citation>
    <scope>NUCLEOTIDE SEQUENCE</scope>
    <source>
        <strain evidence="9">An824</strain>
    </source>
</reference>
<proteinExistence type="inferred from homology"/>
<accession>A0A938WSR6</accession>
<evidence type="ECO:0000256" key="2">
    <source>
        <dbReference type="ARBA" id="ARBA00006275"/>
    </source>
</evidence>
<feature type="domain" description="SusD-like N-terminal" evidence="8">
    <location>
        <begin position="96"/>
        <end position="172"/>
    </location>
</feature>
<keyword evidence="4" id="KW-0472">Membrane</keyword>
<reference evidence="9" key="2">
    <citation type="journal article" date="2021" name="Sci. Rep.">
        <title>The distribution of antibiotic resistance genes in chicken gut microbiota commensals.</title>
        <authorList>
            <person name="Juricova H."/>
            <person name="Matiasovicova J."/>
            <person name="Kubasova T."/>
            <person name="Cejkova D."/>
            <person name="Rychlik I."/>
        </authorList>
    </citation>
    <scope>NUCLEOTIDE SEQUENCE</scope>
    <source>
        <strain evidence="9">An824</strain>
    </source>
</reference>
<sequence length="680" mass="75977">MNKIVKFFTLLTLCCPIVACGDYLDTSTPENADDGFVTSTASETFKILSWCYANYRQNCVMGVYRWNDPIGSDAEYYPEVASLNNANARLQPELLSIGTANSAFNGYYTIVARLNKLLEIIGTKEEYIQAKEAGEVNEWTQLYGEALSMKAFCYFELVKHYGDVPYGYENTTASEYSLNSRFDILDKVIEMFGEAAPLMYRLGEGGITAERMSRGFAEAMAGMAALYSGGWQTVRTDVQGLYGDVQLETKGVDEYSSIYARRTDYLDYYRTAETYFDQAMADKGTATLVTTDERGYANNPFQRHFQYQHDLQLSPESIFEIGNMQGGQSGQTTSSEYPYAFGRASNGASQMGAPCKVFGAVRIMPTFYYGEFEDGDMRRDITAAVTGSNGDGNEAILRFAPGNKLDGGMTTNKWDPNRMNPPYVADQRQSGMNWPIMRLADLMLMRAEVKAVLGNDVAARSDLNDVRRRAFGDTNHDIQSSGDQLLADILQERKLEFAGEGQRRWDLIRNGLFVEKAVEVRAEMSQMVADLQSKGYHEFANGNQIPMYIWVKSVHRDNPLTYDADPTDPALYPGWRGQYDYSTTDAASAVKGTDHNLAIEGLFEYIDPESERAKQLEADGYVKTDWGKGIVDNADHYCNSNLLPGVKAGNVPPRYYFPIPFEVLSHSNGKVTNGYGLAQE</sequence>
<dbReference type="Proteomes" id="UP000706891">
    <property type="component" value="Unassembled WGS sequence"/>
</dbReference>
<dbReference type="SUPFAM" id="SSF48452">
    <property type="entry name" value="TPR-like"/>
    <property type="match status" value="1"/>
</dbReference>
<dbReference type="Pfam" id="PF07980">
    <property type="entry name" value="SusD_RagB"/>
    <property type="match status" value="1"/>
</dbReference>
<evidence type="ECO:0000259" key="7">
    <source>
        <dbReference type="Pfam" id="PF07980"/>
    </source>
</evidence>
<feature type="chain" id="PRO_5036701695" evidence="6">
    <location>
        <begin position="22"/>
        <end position="680"/>
    </location>
</feature>
<evidence type="ECO:0000256" key="6">
    <source>
        <dbReference type="SAM" id="SignalP"/>
    </source>
</evidence>
<keyword evidence="10" id="KW-1185">Reference proteome</keyword>
<evidence type="ECO:0000256" key="3">
    <source>
        <dbReference type="ARBA" id="ARBA00022729"/>
    </source>
</evidence>
<dbReference type="RefSeq" id="WP_205103664.1">
    <property type="nucleotide sequence ID" value="NZ_JACJJG010000012.1"/>
</dbReference>
<comment type="caution">
    <text evidence="9">The sequence shown here is derived from an EMBL/GenBank/DDBJ whole genome shotgun (WGS) entry which is preliminary data.</text>
</comment>
<dbReference type="InterPro" id="IPR012944">
    <property type="entry name" value="SusD_RagB_dom"/>
</dbReference>
<evidence type="ECO:0000313" key="10">
    <source>
        <dbReference type="Proteomes" id="UP000706891"/>
    </source>
</evidence>
<dbReference type="Pfam" id="PF14322">
    <property type="entry name" value="SusD-like_3"/>
    <property type="match status" value="1"/>
</dbReference>
<name>A0A938WSR6_9BACT</name>
<evidence type="ECO:0000256" key="1">
    <source>
        <dbReference type="ARBA" id="ARBA00004442"/>
    </source>
</evidence>
<evidence type="ECO:0000259" key="8">
    <source>
        <dbReference type="Pfam" id="PF14322"/>
    </source>
</evidence>
<dbReference type="InterPro" id="IPR033985">
    <property type="entry name" value="SusD-like_N"/>
</dbReference>
<gene>
    <name evidence="9" type="ORF">H6A34_04255</name>
</gene>
<evidence type="ECO:0000256" key="5">
    <source>
        <dbReference type="ARBA" id="ARBA00023237"/>
    </source>
</evidence>
<dbReference type="AlphaFoldDB" id="A0A938WSR6"/>
<evidence type="ECO:0000313" key="9">
    <source>
        <dbReference type="EMBL" id="MBM6673086.1"/>
    </source>
</evidence>
<keyword evidence="3 6" id="KW-0732">Signal</keyword>
<comment type="similarity">
    <text evidence="2">Belongs to the SusD family.</text>
</comment>